<gene>
    <name evidence="1" type="ORF">AVEN_77893_1</name>
</gene>
<name>A0A4Y2RKT1_ARAVE</name>
<evidence type="ECO:0000313" key="2">
    <source>
        <dbReference type="Proteomes" id="UP000499080"/>
    </source>
</evidence>
<keyword evidence="2" id="KW-1185">Reference proteome</keyword>
<protein>
    <submittedName>
        <fullName evidence="1">Uncharacterized protein</fullName>
    </submittedName>
</protein>
<comment type="caution">
    <text evidence="1">The sequence shown here is derived from an EMBL/GenBank/DDBJ whole genome shotgun (WGS) entry which is preliminary data.</text>
</comment>
<dbReference type="Proteomes" id="UP000499080">
    <property type="component" value="Unassembled WGS sequence"/>
</dbReference>
<reference evidence="1 2" key="1">
    <citation type="journal article" date="2019" name="Sci. Rep.">
        <title>Orb-weaving spider Araneus ventricosus genome elucidates the spidroin gene catalogue.</title>
        <authorList>
            <person name="Kono N."/>
            <person name="Nakamura H."/>
            <person name="Ohtoshi R."/>
            <person name="Moran D.A.P."/>
            <person name="Shinohara A."/>
            <person name="Yoshida Y."/>
            <person name="Fujiwara M."/>
            <person name="Mori M."/>
            <person name="Tomita M."/>
            <person name="Arakawa K."/>
        </authorList>
    </citation>
    <scope>NUCLEOTIDE SEQUENCE [LARGE SCALE GENOMIC DNA]</scope>
</reference>
<organism evidence="1 2">
    <name type="scientific">Araneus ventricosus</name>
    <name type="common">Orbweaver spider</name>
    <name type="synonym">Epeira ventricosa</name>
    <dbReference type="NCBI Taxonomy" id="182803"/>
    <lineage>
        <taxon>Eukaryota</taxon>
        <taxon>Metazoa</taxon>
        <taxon>Ecdysozoa</taxon>
        <taxon>Arthropoda</taxon>
        <taxon>Chelicerata</taxon>
        <taxon>Arachnida</taxon>
        <taxon>Araneae</taxon>
        <taxon>Araneomorphae</taxon>
        <taxon>Entelegynae</taxon>
        <taxon>Araneoidea</taxon>
        <taxon>Araneidae</taxon>
        <taxon>Araneus</taxon>
    </lineage>
</organism>
<dbReference type="AlphaFoldDB" id="A0A4Y2RKT1"/>
<dbReference type="OrthoDB" id="5326588at2759"/>
<proteinExistence type="predicted"/>
<sequence>MAKVQNTVTNMESRFPAMLVLWLGREFYRGKYGMTVSSQTWTPDLGDHFGNLGDKLMIPENATSFSISLLGKKIRLNVLENSL</sequence>
<dbReference type="EMBL" id="BGPR01017358">
    <property type="protein sequence ID" value="GBN75869.1"/>
    <property type="molecule type" value="Genomic_DNA"/>
</dbReference>
<accession>A0A4Y2RKT1</accession>
<evidence type="ECO:0000313" key="1">
    <source>
        <dbReference type="EMBL" id="GBN75869.1"/>
    </source>
</evidence>